<dbReference type="Gene3D" id="3.40.50.300">
    <property type="entry name" value="P-loop containing nucleotide triphosphate hydrolases"/>
    <property type="match status" value="1"/>
</dbReference>
<feature type="region of interest" description="Disordered" evidence="1">
    <location>
        <begin position="183"/>
        <end position="206"/>
    </location>
</feature>
<dbReference type="InterPro" id="IPR027417">
    <property type="entry name" value="P-loop_NTPase"/>
</dbReference>
<dbReference type="PANTHER" id="PTHR13696">
    <property type="entry name" value="P-LOOP CONTAINING NUCLEOSIDE TRIPHOSPHATE HYDROLASE"/>
    <property type="match status" value="1"/>
</dbReference>
<dbReference type="SUPFAM" id="SSF52540">
    <property type="entry name" value="P-loop containing nucleoside triphosphate hydrolases"/>
    <property type="match status" value="1"/>
</dbReference>
<dbReference type="AlphaFoldDB" id="A0ABD5W5B2"/>
<name>A0ABD5W5B2_9EURY</name>
<evidence type="ECO:0000313" key="3">
    <source>
        <dbReference type="EMBL" id="MFC7059336.1"/>
    </source>
</evidence>
<dbReference type="EMBL" id="JBHSZI010000001">
    <property type="protein sequence ID" value="MFC7059336.1"/>
    <property type="molecule type" value="Genomic_DNA"/>
</dbReference>
<accession>A0ABD5W5B2</accession>
<feature type="region of interest" description="Disordered" evidence="1">
    <location>
        <begin position="83"/>
        <end position="103"/>
    </location>
</feature>
<dbReference type="InterPro" id="IPR050678">
    <property type="entry name" value="DNA_Partitioning_ATPase"/>
</dbReference>
<dbReference type="InterPro" id="IPR025669">
    <property type="entry name" value="AAA_dom"/>
</dbReference>
<dbReference type="Proteomes" id="UP001596445">
    <property type="component" value="Unassembled WGS sequence"/>
</dbReference>
<dbReference type="Pfam" id="PF13614">
    <property type="entry name" value="AAA_31"/>
    <property type="match status" value="1"/>
</dbReference>
<gene>
    <name evidence="3" type="ORF">ACFQQG_15625</name>
</gene>
<evidence type="ECO:0000313" key="4">
    <source>
        <dbReference type="Proteomes" id="UP001596445"/>
    </source>
</evidence>
<feature type="domain" description="AAA" evidence="2">
    <location>
        <begin position="3"/>
        <end position="164"/>
    </location>
</feature>
<evidence type="ECO:0000256" key="1">
    <source>
        <dbReference type="SAM" id="MobiDB-lite"/>
    </source>
</evidence>
<reference evidence="3 4" key="1">
    <citation type="journal article" date="2019" name="Int. J. Syst. Evol. Microbiol.">
        <title>The Global Catalogue of Microorganisms (GCM) 10K type strain sequencing project: providing services to taxonomists for standard genome sequencing and annotation.</title>
        <authorList>
            <consortium name="The Broad Institute Genomics Platform"/>
            <consortium name="The Broad Institute Genome Sequencing Center for Infectious Disease"/>
            <person name="Wu L."/>
            <person name="Ma J."/>
        </authorList>
    </citation>
    <scope>NUCLEOTIDE SEQUENCE [LARGE SCALE GENOMIC DNA]</scope>
    <source>
        <strain evidence="3 4">JCM 30072</strain>
    </source>
</reference>
<comment type="caution">
    <text evidence="3">The sequence shown here is derived from an EMBL/GenBank/DDBJ whole genome shotgun (WGS) entry which is preliminary data.</text>
</comment>
<sequence length="240" mass="24734">MTRIVAVVGTAGGVGTTRLTVECGATLARTGRDVALVDADFSTQGLRSYVDADVEADVTALLTEEASLGDVLYDISTDTEEGWSLRRHEPRSNGCAGTDSGRGTAAERQLAASSLSHDVVLVDTPPLTGNHAVAAVNAAERVALVAGDTPRGRDGLALLRGRLQDIGASGDVVLRNRATGHLSEGIGIPESDETTATNAPSCPTPDSDFAPAVADAVEAMLDISLDLDFPAGSRLEQIRG</sequence>
<organism evidence="3 4">
    <name type="scientific">Halovenus salina</name>
    <dbReference type="NCBI Taxonomy" id="1510225"/>
    <lineage>
        <taxon>Archaea</taxon>
        <taxon>Methanobacteriati</taxon>
        <taxon>Methanobacteriota</taxon>
        <taxon>Stenosarchaea group</taxon>
        <taxon>Halobacteria</taxon>
        <taxon>Halobacteriales</taxon>
        <taxon>Haloarculaceae</taxon>
        <taxon>Halovenus</taxon>
    </lineage>
</organism>
<protein>
    <submittedName>
        <fullName evidence="3">ParA family protein</fullName>
    </submittedName>
</protein>
<dbReference type="PANTHER" id="PTHR13696:SF99">
    <property type="entry name" value="COBYRINIC ACID AC-DIAMIDE SYNTHASE"/>
    <property type="match status" value="1"/>
</dbReference>
<dbReference type="RefSeq" id="WP_382186294.1">
    <property type="nucleotide sequence ID" value="NZ_JBHSZI010000001.1"/>
</dbReference>
<proteinExistence type="predicted"/>
<evidence type="ECO:0000259" key="2">
    <source>
        <dbReference type="Pfam" id="PF13614"/>
    </source>
</evidence>
<keyword evidence="4" id="KW-1185">Reference proteome</keyword>